<evidence type="ECO:0000313" key="2">
    <source>
        <dbReference type="EMBL" id="GCA63247.1"/>
    </source>
</evidence>
<feature type="chain" id="PRO_5017376419" evidence="1">
    <location>
        <begin position="25"/>
        <end position="161"/>
    </location>
</feature>
<dbReference type="Proteomes" id="UP000265618">
    <property type="component" value="Unassembled WGS sequence"/>
</dbReference>
<proteinExistence type="predicted"/>
<organism evidence="2 3">
    <name type="scientific">Kipferlia bialata</name>
    <dbReference type="NCBI Taxonomy" id="797122"/>
    <lineage>
        <taxon>Eukaryota</taxon>
        <taxon>Metamonada</taxon>
        <taxon>Carpediemonas-like organisms</taxon>
        <taxon>Kipferlia</taxon>
    </lineage>
</organism>
<gene>
    <name evidence="2" type="ORF">KIPB_008800</name>
</gene>
<comment type="caution">
    <text evidence="2">The sequence shown here is derived from an EMBL/GenBank/DDBJ whole genome shotgun (WGS) entry which is preliminary data.</text>
</comment>
<reference evidence="2 3" key="1">
    <citation type="journal article" date="2018" name="PLoS ONE">
        <title>The draft genome of Kipferlia bialata reveals reductive genome evolution in fornicate parasites.</title>
        <authorList>
            <person name="Tanifuji G."/>
            <person name="Takabayashi S."/>
            <person name="Kume K."/>
            <person name="Takagi M."/>
            <person name="Nakayama T."/>
            <person name="Kamikawa R."/>
            <person name="Inagaki Y."/>
            <person name="Hashimoto T."/>
        </authorList>
    </citation>
    <scope>NUCLEOTIDE SEQUENCE [LARGE SCALE GENOMIC DNA]</scope>
    <source>
        <strain evidence="2">NY0173</strain>
    </source>
</reference>
<keyword evidence="1" id="KW-0732">Signal</keyword>
<dbReference type="AlphaFoldDB" id="A0A391NNR1"/>
<dbReference type="EMBL" id="BDIP01002817">
    <property type="protein sequence ID" value="GCA63247.1"/>
    <property type="molecule type" value="Genomic_DNA"/>
</dbReference>
<sequence length="161" mass="16738">MAIRSLIPYLTLGALSLLSAPCVSFDSFSGEVTVSDAAEPTPLLEPPFLSPSLALPISLAVLEGEREGEKGKDRRIVLVDPTAVERVSACATLDALSVVTSVQGEGAPAYGVLDVVALPGPTLLRGVQGEGESVVDLAVRKGLTLTTEAWRVVLMDAALQQ</sequence>
<evidence type="ECO:0000256" key="1">
    <source>
        <dbReference type="SAM" id="SignalP"/>
    </source>
</evidence>
<keyword evidence="3" id="KW-1185">Reference proteome</keyword>
<evidence type="ECO:0000313" key="3">
    <source>
        <dbReference type="Proteomes" id="UP000265618"/>
    </source>
</evidence>
<accession>A0A391NNR1</accession>
<protein>
    <submittedName>
        <fullName evidence="2">Uncharacterized protein</fullName>
    </submittedName>
</protein>
<feature type="signal peptide" evidence="1">
    <location>
        <begin position="1"/>
        <end position="24"/>
    </location>
</feature>
<name>A0A391NNR1_9EUKA</name>